<feature type="binding site" evidence="8">
    <location>
        <position position="153"/>
    </location>
    <ligand>
        <name>substrate</name>
    </ligand>
</feature>
<keyword evidence="5 8" id="KW-0547">Nucleotide-binding</keyword>
<evidence type="ECO:0000256" key="2">
    <source>
        <dbReference type="ARBA" id="ARBA00022605"/>
    </source>
</evidence>
<evidence type="ECO:0000256" key="1">
    <source>
        <dbReference type="ARBA" id="ARBA00022490"/>
    </source>
</evidence>
<dbReference type="InterPro" id="IPR011529">
    <property type="entry name" value="Glu_5kinase"/>
</dbReference>
<evidence type="ECO:0000256" key="4">
    <source>
        <dbReference type="ARBA" id="ARBA00022679"/>
    </source>
</evidence>
<dbReference type="InterPro" id="IPR041739">
    <property type="entry name" value="G5K_ProB"/>
</dbReference>
<keyword evidence="4 8" id="KW-0808">Transferase</keyword>
<dbReference type="STRING" id="1122949.GCA_000378725_00557"/>
<keyword evidence="1 8" id="KW-0963">Cytoplasm</keyword>
<dbReference type="Gene3D" id="3.40.1160.10">
    <property type="entry name" value="Acetylglutamate kinase-like"/>
    <property type="match status" value="1"/>
</dbReference>
<gene>
    <name evidence="8 10" type="primary">proB</name>
    <name evidence="10" type="ORF">NCTC13149_00483</name>
</gene>
<dbReference type="InterPro" id="IPR001048">
    <property type="entry name" value="Asp/Glu/Uridylate_kinase"/>
</dbReference>
<evidence type="ECO:0000259" key="9">
    <source>
        <dbReference type="Pfam" id="PF00696"/>
    </source>
</evidence>
<keyword evidence="3 8" id="KW-0641">Proline biosynthesis</keyword>
<dbReference type="EMBL" id="UGSZ01000001">
    <property type="protein sequence ID" value="SUB56691.1"/>
    <property type="molecule type" value="Genomic_DNA"/>
</dbReference>
<comment type="pathway">
    <text evidence="8">Amino-acid biosynthesis; L-proline biosynthesis; L-glutamate 5-semialdehyde from L-glutamate: step 1/2.</text>
</comment>
<dbReference type="GO" id="GO:0055129">
    <property type="term" value="P:L-proline biosynthetic process"/>
    <property type="evidence" value="ECO:0007669"/>
    <property type="project" value="UniProtKB-UniRule"/>
</dbReference>
<feature type="binding site" evidence="8">
    <location>
        <position position="14"/>
    </location>
    <ligand>
        <name>ATP</name>
        <dbReference type="ChEBI" id="CHEBI:30616"/>
    </ligand>
</feature>
<dbReference type="InterPro" id="IPR001057">
    <property type="entry name" value="Glu/AcGlu_kinase"/>
</dbReference>
<evidence type="ECO:0000313" key="11">
    <source>
        <dbReference type="Proteomes" id="UP000255517"/>
    </source>
</evidence>
<dbReference type="NCBIfam" id="TIGR01027">
    <property type="entry name" value="proB"/>
    <property type="match status" value="1"/>
</dbReference>
<feature type="domain" description="Aspartate/glutamate/uridylate kinase" evidence="9">
    <location>
        <begin position="9"/>
        <end position="238"/>
    </location>
</feature>
<keyword evidence="6 8" id="KW-0418">Kinase</keyword>
<evidence type="ECO:0000256" key="8">
    <source>
        <dbReference type="HAMAP-Rule" id="MF_00456"/>
    </source>
</evidence>
<dbReference type="HAMAP" id="MF_00456">
    <property type="entry name" value="ProB"/>
    <property type="match status" value="1"/>
</dbReference>
<comment type="similarity">
    <text evidence="8">Belongs to the glutamate 5-kinase family.</text>
</comment>
<proteinExistence type="inferred from homology"/>
<dbReference type="AlphaFoldDB" id="A0A379C3L1"/>
<dbReference type="PANTHER" id="PTHR43654:SF3">
    <property type="entry name" value="GLUTAMATE 5-KINASE"/>
    <property type="match status" value="1"/>
</dbReference>
<protein>
    <recommendedName>
        <fullName evidence="8">Glutamate 5-kinase</fullName>
        <ecNumber evidence="8">2.7.2.11</ecNumber>
    </recommendedName>
    <alternativeName>
        <fullName evidence="8">Gamma-glutamyl kinase</fullName>
        <shortName evidence="8">GK</shortName>
    </alternativeName>
</protein>
<dbReference type="GO" id="GO:0004349">
    <property type="term" value="F:glutamate 5-kinase activity"/>
    <property type="evidence" value="ECO:0007669"/>
    <property type="project" value="UniProtKB-UniRule"/>
</dbReference>
<sequence length="260" mass="28707">MREFKRNIKKLVIKVGSSSITHEDGAANLEKIDDLCFELANLKNHGIDVVLVSSGAIAVGRKKLNLKERPKETSVKQAAAAVGQVSLINIYDRTLNHYGYSTAQILLTRQIETDRTMYENAVNTFDNLAHLPAIPIVNENDTISTFEIKFGDNDTLSAIIAKIVNADLLIMLSDIDGLYTDDPRTNSGAKLIKTVDNIESVIDFAKETNSERGVGGMSTKINAARMCLEKNIDVVIANAKDFKIIRQIMKGDEVGTYFTR</sequence>
<dbReference type="EC" id="2.7.2.11" evidence="8"/>
<dbReference type="SUPFAM" id="SSF53633">
    <property type="entry name" value="Carbamate kinase-like"/>
    <property type="match status" value="1"/>
</dbReference>
<dbReference type="InterPro" id="IPR005715">
    <property type="entry name" value="Glu_5kinase/COase_Synthase"/>
</dbReference>
<feature type="binding site" evidence="8">
    <location>
        <position position="54"/>
    </location>
    <ligand>
        <name>substrate</name>
    </ligand>
</feature>
<dbReference type="Proteomes" id="UP000255517">
    <property type="component" value="Unassembled WGS sequence"/>
</dbReference>
<reference evidence="10 11" key="1">
    <citation type="submission" date="2018-06" db="EMBL/GenBank/DDBJ databases">
        <authorList>
            <consortium name="Pathogen Informatics"/>
            <person name="Doyle S."/>
        </authorList>
    </citation>
    <scope>NUCLEOTIDE SEQUENCE [LARGE SCALE GENOMIC DNA]</scope>
    <source>
        <strain evidence="10 11">NCTC13149</strain>
    </source>
</reference>
<dbReference type="InterPro" id="IPR036393">
    <property type="entry name" value="AceGlu_kinase-like_sf"/>
</dbReference>
<keyword evidence="7 8" id="KW-0067">ATP-binding</keyword>
<dbReference type="GO" id="GO:0005829">
    <property type="term" value="C:cytosol"/>
    <property type="evidence" value="ECO:0007669"/>
    <property type="project" value="TreeGrafter"/>
</dbReference>
<dbReference type="CDD" id="cd04242">
    <property type="entry name" value="AAK_G5K_ProB"/>
    <property type="match status" value="1"/>
</dbReference>
<dbReference type="InterPro" id="IPR019797">
    <property type="entry name" value="Glutamate_5-kinase_CS"/>
</dbReference>
<dbReference type="GO" id="GO:0005524">
    <property type="term" value="F:ATP binding"/>
    <property type="evidence" value="ECO:0007669"/>
    <property type="project" value="UniProtKB-KW"/>
</dbReference>
<dbReference type="PANTHER" id="PTHR43654">
    <property type="entry name" value="GLUTAMATE 5-KINASE"/>
    <property type="match status" value="1"/>
</dbReference>
<evidence type="ECO:0000256" key="5">
    <source>
        <dbReference type="ARBA" id="ARBA00022741"/>
    </source>
</evidence>
<dbReference type="PROSITE" id="PS00902">
    <property type="entry name" value="GLUTAMATE_5_KINASE"/>
    <property type="match status" value="1"/>
</dbReference>
<dbReference type="Pfam" id="PF00696">
    <property type="entry name" value="AA_kinase"/>
    <property type="match status" value="1"/>
</dbReference>
<comment type="function">
    <text evidence="8">Catalyzes the transfer of a phosphate group to glutamate to form L-glutamate 5-phosphate.</text>
</comment>
<feature type="binding site" evidence="8">
    <location>
        <position position="141"/>
    </location>
    <ligand>
        <name>substrate</name>
    </ligand>
</feature>
<dbReference type="FunFam" id="3.40.1160.10:FF:000018">
    <property type="entry name" value="Glutamate 5-kinase"/>
    <property type="match status" value="1"/>
</dbReference>
<keyword evidence="2 8" id="KW-0028">Amino-acid biosynthesis</keyword>
<evidence type="ECO:0000313" key="10">
    <source>
        <dbReference type="EMBL" id="SUB56691.1"/>
    </source>
</evidence>
<comment type="subcellular location">
    <subcellularLocation>
        <location evidence="8">Cytoplasm</location>
    </subcellularLocation>
</comment>
<comment type="catalytic activity">
    <reaction evidence="8">
        <text>L-glutamate + ATP = L-glutamyl 5-phosphate + ADP</text>
        <dbReference type="Rhea" id="RHEA:14877"/>
        <dbReference type="ChEBI" id="CHEBI:29985"/>
        <dbReference type="ChEBI" id="CHEBI:30616"/>
        <dbReference type="ChEBI" id="CHEBI:58274"/>
        <dbReference type="ChEBI" id="CHEBI:456216"/>
        <dbReference type="EC" id="2.7.2.11"/>
    </reaction>
</comment>
<organism evidence="10 11">
    <name type="scientific">Peptoniphilus lacrimalis</name>
    <dbReference type="NCBI Taxonomy" id="33031"/>
    <lineage>
        <taxon>Bacteria</taxon>
        <taxon>Bacillati</taxon>
        <taxon>Bacillota</taxon>
        <taxon>Tissierellia</taxon>
        <taxon>Tissierellales</taxon>
        <taxon>Peptoniphilaceae</taxon>
        <taxon>Peptoniphilus</taxon>
    </lineage>
</organism>
<feature type="binding site" evidence="8">
    <location>
        <begin position="173"/>
        <end position="174"/>
    </location>
    <ligand>
        <name>ATP</name>
        <dbReference type="ChEBI" id="CHEBI:30616"/>
    </ligand>
</feature>
<evidence type="ECO:0000256" key="7">
    <source>
        <dbReference type="ARBA" id="ARBA00022840"/>
    </source>
</evidence>
<evidence type="ECO:0000256" key="3">
    <source>
        <dbReference type="ARBA" id="ARBA00022650"/>
    </source>
</evidence>
<dbReference type="UniPathway" id="UPA00098">
    <property type="reaction ID" value="UER00359"/>
</dbReference>
<comment type="caution">
    <text evidence="8">Lacks conserved residue(s) required for the propagation of feature annotation.</text>
</comment>
<dbReference type="OrthoDB" id="9804434at2"/>
<dbReference type="RefSeq" id="WP_019034477.1">
    <property type="nucleotide sequence ID" value="NZ_CAMUOS010000003.1"/>
</dbReference>
<accession>A0A379C3L1</accession>
<dbReference type="PRINTS" id="PR00474">
    <property type="entry name" value="GLU5KINASE"/>
</dbReference>
<evidence type="ECO:0000256" key="6">
    <source>
        <dbReference type="ARBA" id="ARBA00022777"/>
    </source>
</evidence>
<name>A0A379C3L1_9FIRM</name>
<dbReference type="PIRSF" id="PIRSF000729">
    <property type="entry name" value="GK"/>
    <property type="match status" value="1"/>
</dbReference>